<proteinExistence type="predicted"/>
<dbReference type="AlphaFoldDB" id="A0A0K2V8C0"/>
<protein>
    <submittedName>
        <fullName evidence="1">Uncharacterized protein</fullName>
    </submittedName>
</protein>
<organism evidence="1">
    <name type="scientific">Lepeophtheirus salmonis</name>
    <name type="common">Salmon louse</name>
    <name type="synonym">Caligus salmonis</name>
    <dbReference type="NCBI Taxonomy" id="72036"/>
    <lineage>
        <taxon>Eukaryota</taxon>
        <taxon>Metazoa</taxon>
        <taxon>Ecdysozoa</taxon>
        <taxon>Arthropoda</taxon>
        <taxon>Crustacea</taxon>
        <taxon>Multicrustacea</taxon>
        <taxon>Hexanauplia</taxon>
        <taxon>Copepoda</taxon>
        <taxon>Siphonostomatoida</taxon>
        <taxon>Caligidae</taxon>
        <taxon>Lepeophtheirus</taxon>
    </lineage>
</organism>
<reference evidence="1" key="1">
    <citation type="submission" date="2014-05" db="EMBL/GenBank/DDBJ databases">
        <authorList>
            <person name="Chronopoulou M."/>
        </authorList>
    </citation>
    <scope>NUCLEOTIDE SEQUENCE</scope>
    <source>
        <tissue evidence="1">Whole organism</tissue>
    </source>
</reference>
<sequence>IGHEKNIFLKVQKSFGRNYTIFLLLINRKKKIREEIDDEGVLLLHVRCPLFQQGLIIQGLLNHRGDRRCLAGTVSPDFLE</sequence>
<dbReference type="EMBL" id="HACA01029427">
    <property type="protein sequence ID" value="CDW46788.1"/>
    <property type="molecule type" value="Transcribed_RNA"/>
</dbReference>
<feature type="non-terminal residue" evidence="1">
    <location>
        <position position="1"/>
    </location>
</feature>
<accession>A0A0K2V8C0</accession>
<evidence type="ECO:0000313" key="1">
    <source>
        <dbReference type="EMBL" id="CDW46788.1"/>
    </source>
</evidence>
<name>A0A0K2V8C0_LEPSM</name>